<dbReference type="CDD" id="cd00093">
    <property type="entry name" value="HTH_XRE"/>
    <property type="match status" value="1"/>
</dbReference>
<gene>
    <name evidence="2" type="ORF">DPV93_01455</name>
</gene>
<evidence type="ECO:0000259" key="1">
    <source>
        <dbReference type="PROSITE" id="PS50943"/>
    </source>
</evidence>
<dbReference type="Gene3D" id="1.10.260.40">
    <property type="entry name" value="lambda repressor-like DNA-binding domains"/>
    <property type="match status" value="1"/>
</dbReference>
<dbReference type="SUPFAM" id="SSF47413">
    <property type="entry name" value="lambda repressor-like DNA-binding domains"/>
    <property type="match status" value="1"/>
</dbReference>
<feature type="domain" description="HTH cro/C1-type" evidence="1">
    <location>
        <begin position="17"/>
        <end position="71"/>
    </location>
</feature>
<dbReference type="InterPro" id="IPR010982">
    <property type="entry name" value="Lambda_DNA-bd_dom_sf"/>
</dbReference>
<dbReference type="GO" id="GO:0003677">
    <property type="term" value="F:DNA binding"/>
    <property type="evidence" value="ECO:0007669"/>
    <property type="project" value="InterPro"/>
</dbReference>
<dbReference type="InterPro" id="IPR001387">
    <property type="entry name" value="Cro/C1-type_HTH"/>
</dbReference>
<reference evidence="2 3" key="1">
    <citation type="submission" date="2018-05" db="EMBL/GenBank/DDBJ databases">
        <title>Draft Genome Sequences for a Diverse set of 7 Haemophilus Species.</title>
        <authorList>
            <person name="Nichols M."/>
            <person name="Topaz N."/>
            <person name="Wang X."/>
            <person name="Wang X."/>
            <person name="Boxrud D."/>
        </authorList>
    </citation>
    <scope>NUCLEOTIDE SEQUENCE [LARGE SCALE GENOMIC DNA]</scope>
    <source>
        <strain evidence="2 3">C2002001239</strain>
    </source>
</reference>
<dbReference type="AlphaFoldDB" id="A0A369YL18"/>
<dbReference type="PROSITE" id="PS50943">
    <property type="entry name" value="HTH_CROC1"/>
    <property type="match status" value="1"/>
</dbReference>
<evidence type="ECO:0000313" key="3">
    <source>
        <dbReference type="Proteomes" id="UP000253872"/>
    </source>
</evidence>
<dbReference type="Pfam" id="PF01381">
    <property type="entry name" value="HTH_3"/>
    <property type="match status" value="1"/>
</dbReference>
<protein>
    <submittedName>
        <fullName evidence="2">XRE family transcriptional regulator</fullName>
    </submittedName>
</protein>
<dbReference type="RefSeq" id="WP_111401633.1">
    <property type="nucleotide sequence ID" value="NZ_QEPN01000001.1"/>
</dbReference>
<dbReference type="STRING" id="1035839.GCA_000238795_00647"/>
<dbReference type="EMBL" id="QEPN01000001">
    <property type="protein sequence ID" value="RDE73854.1"/>
    <property type="molecule type" value="Genomic_DNA"/>
</dbReference>
<name>A0A369YL18_9PAST</name>
<comment type="caution">
    <text evidence="2">The sequence shown here is derived from an EMBL/GenBank/DDBJ whole genome shotgun (WGS) entry which is preliminary data.</text>
</comment>
<organism evidence="2 3">
    <name type="scientific">Haemophilus sputorum</name>
    <dbReference type="NCBI Taxonomy" id="1078480"/>
    <lineage>
        <taxon>Bacteria</taxon>
        <taxon>Pseudomonadati</taxon>
        <taxon>Pseudomonadota</taxon>
        <taxon>Gammaproteobacteria</taxon>
        <taxon>Pasteurellales</taxon>
        <taxon>Pasteurellaceae</taxon>
        <taxon>Haemophilus</taxon>
    </lineage>
</organism>
<evidence type="ECO:0000313" key="2">
    <source>
        <dbReference type="EMBL" id="RDE73854.1"/>
    </source>
</evidence>
<sequence>MAQLLAAATDKLIGQRIQQKRKEFGYSAEKLSESINLSQQQLSRYERGASKINVNHLIDIAIFFKTPINWFFQDCIPEEVMAGDLKELELNQKWDNLSIEQKRAFIYFLETLR</sequence>
<accession>A0A369YL18</accession>
<dbReference type="SMART" id="SM00530">
    <property type="entry name" value="HTH_XRE"/>
    <property type="match status" value="1"/>
</dbReference>
<proteinExistence type="predicted"/>
<dbReference type="Proteomes" id="UP000253872">
    <property type="component" value="Unassembled WGS sequence"/>
</dbReference>